<dbReference type="Gene3D" id="3.40.50.10740">
    <property type="entry name" value="Class I glutamine amidotransferase-like"/>
    <property type="match status" value="1"/>
</dbReference>
<dbReference type="PANTHER" id="PTHR30237">
    <property type="entry name" value="MURAMOYLTETRAPEPTIDE CARBOXYPEPTIDASE"/>
    <property type="match status" value="1"/>
</dbReference>
<reference evidence="8 9" key="1">
    <citation type="submission" date="2021-01" db="EMBL/GenBank/DDBJ databases">
        <title>Whole genome shotgun sequence of Microbispora corallina NBRC 16416.</title>
        <authorList>
            <person name="Komaki H."/>
            <person name="Tamura T."/>
        </authorList>
    </citation>
    <scope>NUCLEOTIDE SEQUENCE [LARGE SCALE GENOMIC DNA]</scope>
    <source>
        <strain evidence="8 9">NBRC 16416</strain>
    </source>
</reference>
<evidence type="ECO:0000256" key="5">
    <source>
        <dbReference type="ARBA" id="ARBA00022825"/>
    </source>
</evidence>
<comment type="similarity">
    <text evidence="1">Belongs to the peptidase S66 family.</text>
</comment>
<dbReference type="InterPro" id="IPR029062">
    <property type="entry name" value="Class_I_gatase-like"/>
</dbReference>
<feature type="domain" description="LD-carboxypeptidase C-terminal" evidence="7">
    <location>
        <begin position="240"/>
        <end position="358"/>
    </location>
</feature>
<evidence type="ECO:0000256" key="3">
    <source>
        <dbReference type="ARBA" id="ARBA00022670"/>
    </source>
</evidence>
<evidence type="ECO:0000259" key="6">
    <source>
        <dbReference type="Pfam" id="PF02016"/>
    </source>
</evidence>
<keyword evidence="5" id="KW-0720">Serine protease</keyword>
<dbReference type="PANTHER" id="PTHR30237:SF2">
    <property type="entry name" value="MUREIN TETRAPEPTIDE CARBOXYPEPTIDASE"/>
    <property type="match status" value="1"/>
</dbReference>
<dbReference type="SUPFAM" id="SSF52317">
    <property type="entry name" value="Class I glutamine amidotransferase-like"/>
    <property type="match status" value="1"/>
</dbReference>
<accession>A0ABQ4FRI0</accession>
<evidence type="ECO:0000313" key="8">
    <source>
        <dbReference type="EMBL" id="GIH37418.1"/>
    </source>
</evidence>
<gene>
    <name evidence="8" type="primary">mccF</name>
    <name evidence="8" type="ORF">Mco01_04180</name>
</gene>
<dbReference type="Pfam" id="PF17676">
    <property type="entry name" value="Peptidase_S66C"/>
    <property type="match status" value="1"/>
</dbReference>
<sequence length="374" mass="40521">MAHGADRAFLLLWGRGRRIRGYPAEYSGKIMGMKVRFPSPLRPGDRVGVTAPSSGVDESLRDRLQAAVRTVEARGYEVVVGECMDGTGHVSAPAAARARELMDMLLDPRIRAVVPPWGGVTAIDLLPLLDWDQLREADPTWIVGFSDMSTIITPLTLMTGIATIHGNNLMDTPYRAPEGLLTWLDVTLMEPGTTFTQSPPNRYRAQGWDNYRTTPDVSEFTLDTPGRWTRLDGDGDVRAEGRLIGGCIETLCNLTGTPYGDIASFAATTAPEGLLVYVEASDDDAATICRNLHGMRMAGFFTNANAVLVGRTRAPGIDSLTQHEAVLDALGGLAVPIIADVECGHVPPYMPLVNGAHGHVVYTEHRNELTQTLT</sequence>
<evidence type="ECO:0000256" key="2">
    <source>
        <dbReference type="ARBA" id="ARBA00022645"/>
    </source>
</evidence>
<dbReference type="InterPro" id="IPR040449">
    <property type="entry name" value="Peptidase_S66_N"/>
</dbReference>
<dbReference type="EMBL" id="BOOC01000001">
    <property type="protein sequence ID" value="GIH37418.1"/>
    <property type="molecule type" value="Genomic_DNA"/>
</dbReference>
<evidence type="ECO:0000313" key="9">
    <source>
        <dbReference type="Proteomes" id="UP000603904"/>
    </source>
</evidence>
<name>A0ABQ4FRI0_9ACTN</name>
<evidence type="ECO:0000259" key="7">
    <source>
        <dbReference type="Pfam" id="PF17676"/>
    </source>
</evidence>
<keyword evidence="2" id="KW-0121">Carboxypeptidase</keyword>
<organism evidence="8 9">
    <name type="scientific">Microbispora corallina</name>
    <dbReference type="NCBI Taxonomy" id="83302"/>
    <lineage>
        <taxon>Bacteria</taxon>
        <taxon>Bacillati</taxon>
        <taxon>Actinomycetota</taxon>
        <taxon>Actinomycetes</taxon>
        <taxon>Streptosporangiales</taxon>
        <taxon>Streptosporangiaceae</taxon>
        <taxon>Microbispora</taxon>
    </lineage>
</organism>
<feature type="domain" description="LD-carboxypeptidase N-terminal" evidence="6">
    <location>
        <begin position="47"/>
        <end position="166"/>
    </location>
</feature>
<keyword evidence="3" id="KW-0645">Protease</keyword>
<dbReference type="InterPro" id="IPR027478">
    <property type="entry name" value="LdcA_N"/>
</dbReference>
<protein>
    <submittedName>
        <fullName evidence="8">LD-carboxypeptidase</fullName>
    </submittedName>
</protein>
<dbReference type="InterPro" id="IPR003507">
    <property type="entry name" value="S66_fam"/>
</dbReference>
<dbReference type="Gene3D" id="3.50.30.60">
    <property type="entry name" value="LD-carboxypeptidase A C-terminal domain-like"/>
    <property type="match status" value="1"/>
</dbReference>
<keyword evidence="9" id="KW-1185">Reference proteome</keyword>
<dbReference type="Pfam" id="PF02016">
    <property type="entry name" value="Peptidase_S66"/>
    <property type="match status" value="1"/>
</dbReference>
<evidence type="ECO:0000256" key="1">
    <source>
        <dbReference type="ARBA" id="ARBA00010233"/>
    </source>
</evidence>
<comment type="caution">
    <text evidence="8">The sequence shown here is derived from an EMBL/GenBank/DDBJ whole genome shotgun (WGS) entry which is preliminary data.</text>
</comment>
<dbReference type="InterPro" id="IPR040921">
    <property type="entry name" value="Peptidase_S66C"/>
</dbReference>
<dbReference type="Proteomes" id="UP000603904">
    <property type="component" value="Unassembled WGS sequence"/>
</dbReference>
<keyword evidence="4" id="KW-0378">Hydrolase</keyword>
<proteinExistence type="inferred from homology"/>
<dbReference type="PIRSF" id="PIRSF028757">
    <property type="entry name" value="LD-carboxypeptidase"/>
    <property type="match status" value="1"/>
</dbReference>
<dbReference type="SUPFAM" id="SSF141986">
    <property type="entry name" value="LD-carboxypeptidase A C-terminal domain-like"/>
    <property type="match status" value="1"/>
</dbReference>
<evidence type="ECO:0000256" key="4">
    <source>
        <dbReference type="ARBA" id="ARBA00022801"/>
    </source>
</evidence>
<dbReference type="InterPro" id="IPR027461">
    <property type="entry name" value="Carboxypeptidase_A_C_sf"/>
</dbReference>
<dbReference type="CDD" id="cd07062">
    <property type="entry name" value="Peptidase_S66_mccF_like"/>
    <property type="match status" value="1"/>
</dbReference>